<dbReference type="EMBL" id="AAVP02000009">
    <property type="protein sequence ID" value="EDK23968.1"/>
    <property type="molecule type" value="Genomic_DNA"/>
</dbReference>
<dbReference type="PROSITE" id="PS51103">
    <property type="entry name" value="PTS_EIIC_TYPE_1"/>
    <property type="match status" value="1"/>
</dbReference>
<reference evidence="16 17" key="1">
    <citation type="submission" date="2007-03" db="EMBL/GenBank/DDBJ databases">
        <authorList>
            <person name="Fulton L."/>
            <person name="Clifton S."/>
            <person name="Fulton B."/>
            <person name="Xu J."/>
            <person name="Minx P."/>
            <person name="Pepin K.H."/>
            <person name="Johnson M."/>
            <person name="Thiruvilangam P."/>
            <person name="Bhonagiri V."/>
            <person name="Nash W.E."/>
            <person name="Mardis E.R."/>
            <person name="Wilson R.K."/>
        </authorList>
    </citation>
    <scope>NUCLEOTIDE SEQUENCE [LARGE SCALE GENOMIC DNA]</scope>
    <source>
        <strain evidence="16 17">ATCC 27756</strain>
    </source>
</reference>
<feature type="transmembrane region" description="Helical" evidence="12">
    <location>
        <begin position="195"/>
        <end position="217"/>
    </location>
</feature>
<dbReference type="Proteomes" id="UP000003577">
    <property type="component" value="Unassembled WGS sequence"/>
</dbReference>
<feature type="transmembrane region" description="Helical" evidence="12">
    <location>
        <begin position="237"/>
        <end position="259"/>
    </location>
</feature>
<name>A5KNN0_9FIRM</name>
<gene>
    <name evidence="16" type="ORF">RUMTOR_01855</name>
</gene>
<feature type="transmembrane region" description="Helical" evidence="12">
    <location>
        <begin position="391"/>
        <end position="410"/>
    </location>
</feature>
<dbReference type="InterPro" id="IPR018113">
    <property type="entry name" value="PTrfase_EIIB_Cys"/>
</dbReference>
<feature type="transmembrane region" description="Helical" evidence="12">
    <location>
        <begin position="462"/>
        <end position="484"/>
    </location>
</feature>
<dbReference type="NCBIfam" id="TIGR01995">
    <property type="entry name" value="PTS-II-ABC-beta"/>
    <property type="match status" value="1"/>
</dbReference>
<evidence type="ECO:0000256" key="9">
    <source>
        <dbReference type="ARBA" id="ARBA00022989"/>
    </source>
</evidence>
<feature type="transmembrane region" description="Helical" evidence="12">
    <location>
        <begin position="321"/>
        <end position="347"/>
    </location>
</feature>
<dbReference type="Gene3D" id="3.30.1360.60">
    <property type="entry name" value="Glucose permease domain IIB"/>
    <property type="match status" value="1"/>
</dbReference>
<evidence type="ECO:0000256" key="10">
    <source>
        <dbReference type="ARBA" id="ARBA00023136"/>
    </source>
</evidence>
<dbReference type="GO" id="GO:0016301">
    <property type="term" value="F:kinase activity"/>
    <property type="evidence" value="ECO:0007669"/>
    <property type="project" value="UniProtKB-KW"/>
</dbReference>
<evidence type="ECO:0000256" key="2">
    <source>
        <dbReference type="ARBA" id="ARBA00022448"/>
    </source>
</evidence>
<dbReference type="InterPro" id="IPR011297">
    <property type="entry name" value="PTS_IIABC_b_glu"/>
</dbReference>
<feature type="domain" description="PTS EIIC type-1" evidence="15">
    <location>
        <begin position="124"/>
        <end position="495"/>
    </location>
</feature>
<keyword evidence="5 16" id="KW-0808">Transferase</keyword>
<dbReference type="GO" id="GO:0005886">
    <property type="term" value="C:plasma membrane"/>
    <property type="evidence" value="ECO:0007669"/>
    <property type="project" value="UniProtKB-SubCell"/>
</dbReference>
<evidence type="ECO:0000259" key="13">
    <source>
        <dbReference type="PROSITE" id="PS51093"/>
    </source>
</evidence>
<dbReference type="Pfam" id="PF00367">
    <property type="entry name" value="PTS_EIIB"/>
    <property type="match status" value="1"/>
</dbReference>
<dbReference type="PANTHER" id="PTHR30175:SF1">
    <property type="entry name" value="PTS SYSTEM ARBUTIN-, CELLOBIOSE-, AND SALICIN-SPECIFIC EIIBC COMPONENT-RELATED"/>
    <property type="match status" value="1"/>
</dbReference>
<evidence type="ECO:0000256" key="6">
    <source>
        <dbReference type="ARBA" id="ARBA00022683"/>
    </source>
</evidence>
<dbReference type="InterPro" id="IPR011055">
    <property type="entry name" value="Dup_hybrid_motif"/>
</dbReference>
<dbReference type="CDD" id="cd00212">
    <property type="entry name" value="PTS_IIB_glc"/>
    <property type="match status" value="1"/>
</dbReference>
<feature type="active site" description="Phosphocysteine intermediate; for EIIB activity" evidence="11">
    <location>
        <position position="47"/>
    </location>
</feature>
<feature type="domain" description="PTS EIIB type-1" evidence="14">
    <location>
        <begin position="25"/>
        <end position="107"/>
    </location>
</feature>
<dbReference type="PROSITE" id="PS51098">
    <property type="entry name" value="PTS_EIIB_TYPE_1"/>
    <property type="match status" value="1"/>
</dbReference>
<keyword evidence="10 12" id="KW-0472">Membrane</keyword>
<evidence type="ECO:0000259" key="14">
    <source>
        <dbReference type="PROSITE" id="PS51098"/>
    </source>
</evidence>
<dbReference type="HOGENOM" id="CLU_012312_2_1_9"/>
<keyword evidence="6" id="KW-0598">Phosphotransferase system</keyword>
<dbReference type="GO" id="GO:0008982">
    <property type="term" value="F:protein-N(PI)-phosphohistidine-sugar phosphotransferase activity"/>
    <property type="evidence" value="ECO:0007669"/>
    <property type="project" value="InterPro"/>
</dbReference>
<organism evidence="16 17">
    <name type="scientific">[Ruminococcus] torques ATCC 27756</name>
    <dbReference type="NCBI Taxonomy" id="411460"/>
    <lineage>
        <taxon>Bacteria</taxon>
        <taxon>Bacillati</taxon>
        <taxon>Bacillota</taxon>
        <taxon>Clostridia</taxon>
        <taxon>Lachnospirales</taxon>
        <taxon>Lachnospiraceae</taxon>
        <taxon>Mediterraneibacter</taxon>
    </lineage>
</organism>
<dbReference type="Pfam" id="PF00358">
    <property type="entry name" value="PTS_EIIA_1"/>
    <property type="match status" value="1"/>
</dbReference>
<evidence type="ECO:0000313" key="16">
    <source>
        <dbReference type="EMBL" id="EDK23968.1"/>
    </source>
</evidence>
<dbReference type="SUPFAM" id="SSF55604">
    <property type="entry name" value="Glucose permease domain IIB"/>
    <property type="match status" value="1"/>
</dbReference>
<dbReference type="NCBIfam" id="TIGR00830">
    <property type="entry name" value="PTBA"/>
    <property type="match status" value="1"/>
</dbReference>
<dbReference type="InterPro" id="IPR003352">
    <property type="entry name" value="PTS_EIIC"/>
</dbReference>
<evidence type="ECO:0000256" key="8">
    <source>
        <dbReference type="ARBA" id="ARBA00022777"/>
    </source>
</evidence>
<dbReference type="InterPro" id="IPR001127">
    <property type="entry name" value="PTS_EIIA_1_perm"/>
</dbReference>
<proteinExistence type="predicted"/>
<dbReference type="PaxDb" id="411460-RUMTOR_01855"/>
<dbReference type="GO" id="GO:0009401">
    <property type="term" value="P:phosphoenolpyruvate-dependent sugar phosphotransferase system"/>
    <property type="evidence" value="ECO:0007669"/>
    <property type="project" value="UniProtKB-KW"/>
</dbReference>
<feature type="transmembrane region" description="Helical" evidence="12">
    <location>
        <begin position="417"/>
        <end position="434"/>
    </location>
</feature>
<dbReference type="PANTHER" id="PTHR30175">
    <property type="entry name" value="PHOSPHOTRANSFERASE SYSTEM TRANSPORT PROTEIN"/>
    <property type="match status" value="1"/>
</dbReference>
<comment type="subcellular location">
    <subcellularLocation>
        <location evidence="1">Cell membrane</location>
        <topology evidence="1">Multi-pass membrane protein</topology>
    </subcellularLocation>
</comment>
<evidence type="ECO:0000313" key="17">
    <source>
        <dbReference type="Proteomes" id="UP000003577"/>
    </source>
</evidence>
<dbReference type="PROSITE" id="PS00371">
    <property type="entry name" value="PTS_EIIA_TYPE_1_HIS"/>
    <property type="match status" value="1"/>
</dbReference>
<sequence>MKERHMLFSNYQKTVIGGKEMGKYETLAKDIVKNVGGKENVTGLVHCITRLRFTLKDESIAKDDVLKKMDGVVTVMKSGGQYQVVIGNHVPEVFEDVMALLDLNENKASAETKKSGKLLDRAIDVVSGIFQPILGIMAACGMLKGLNTLFVTLGLYSADCGGYMIINAAGDALFTFLPLFLGYTAAKKFQLKPMLGLAIGAAMCYPGIQLSALSAGAEAVTTVLEGTLFQSPVYIDFFGIPVISVDYTGTVIPVILTVWFASKCEKLFNRFVPDLVKFFFVPMLTLLVTLPVAMIFLGPVATFGSTLISEFTLMIREFSPLLAGAVVGFTWQILVIFGMHWGFIPVYINNVQTLGYDNVMMPFFACTFATSAVVLAMFFKTKDKKIKEMAIPNFISGIFGVTEPAIYGMLLPLKKPFIISCIAGGIGGAFYGHFNFRKFILGGMGIFELPNMINPDGTNGNIIVAFIGIAISMVVGFVLTMIFYHDEKTGKTGEIDMKKNREKEDKIGKIEKFDKNESDKIDRKERKTEKISSPLKGEVIALSDVQDEAFSSGALGLGAAVDPKEGVLYAPADGTISVFFPTGHAIGMTTDDGVELLIHVGMDTVQLEGKGFRPFAKEGDRVTKGQKLLEFDMELICKEGYSLVTPVLITNTDEFSDISITSECHIDPQSILMTVTR</sequence>
<feature type="transmembrane region" description="Helical" evidence="12">
    <location>
        <begin position="164"/>
        <end position="183"/>
    </location>
</feature>
<keyword evidence="3" id="KW-1003">Cell membrane</keyword>
<comment type="caution">
    <text evidence="16">The sequence shown here is derived from an EMBL/GenBank/DDBJ whole genome shotgun (WGS) entry which is preliminary data.</text>
</comment>
<evidence type="ECO:0000256" key="5">
    <source>
        <dbReference type="ARBA" id="ARBA00022679"/>
    </source>
</evidence>
<dbReference type="InterPro" id="IPR001996">
    <property type="entry name" value="PTS_IIB_1"/>
</dbReference>
<keyword evidence="2" id="KW-0813">Transport</keyword>
<evidence type="ECO:0000256" key="11">
    <source>
        <dbReference type="PROSITE-ProRule" id="PRU00421"/>
    </source>
</evidence>
<evidence type="ECO:0000256" key="7">
    <source>
        <dbReference type="ARBA" id="ARBA00022692"/>
    </source>
</evidence>
<dbReference type="GO" id="GO:0090589">
    <property type="term" value="F:protein-phosphocysteine-trehalose phosphotransferase system transporter activity"/>
    <property type="evidence" value="ECO:0007669"/>
    <property type="project" value="TreeGrafter"/>
</dbReference>
<keyword evidence="9 12" id="KW-1133">Transmembrane helix</keyword>
<evidence type="ECO:0000256" key="1">
    <source>
        <dbReference type="ARBA" id="ARBA00004651"/>
    </source>
</evidence>
<accession>A5KNN0</accession>
<keyword evidence="8" id="KW-0418">Kinase</keyword>
<dbReference type="Gene3D" id="2.70.70.10">
    <property type="entry name" value="Glucose Permease (Domain IIA)"/>
    <property type="match status" value="1"/>
</dbReference>
<dbReference type="InterPro" id="IPR036878">
    <property type="entry name" value="Glu_permease_IIB"/>
</dbReference>
<keyword evidence="7 12" id="KW-0812">Transmembrane</keyword>
<dbReference type="PROSITE" id="PS01035">
    <property type="entry name" value="PTS_EIIB_TYPE_1_CYS"/>
    <property type="match status" value="1"/>
</dbReference>
<evidence type="ECO:0000256" key="4">
    <source>
        <dbReference type="ARBA" id="ARBA00022597"/>
    </source>
</evidence>
<dbReference type="InterPro" id="IPR013013">
    <property type="entry name" value="PTS_EIIC_1"/>
</dbReference>
<dbReference type="FunFam" id="2.70.70.10:FF:000001">
    <property type="entry name" value="PTS system glucose-specific IIA component"/>
    <property type="match status" value="1"/>
</dbReference>
<dbReference type="EC" id="2.7.1.69" evidence="16"/>
<evidence type="ECO:0000256" key="12">
    <source>
        <dbReference type="SAM" id="Phobius"/>
    </source>
</evidence>
<feature type="domain" description="PTS EIIA type-1" evidence="13">
    <location>
        <begin position="547"/>
        <end position="651"/>
    </location>
</feature>
<feature type="transmembrane region" description="Helical" evidence="12">
    <location>
        <begin position="359"/>
        <end position="379"/>
    </location>
</feature>
<dbReference type="AlphaFoldDB" id="A5KNN0"/>
<dbReference type="PROSITE" id="PS51093">
    <property type="entry name" value="PTS_EIIA_TYPE_1"/>
    <property type="match status" value="1"/>
</dbReference>
<keyword evidence="4" id="KW-0762">Sugar transport</keyword>
<evidence type="ECO:0000259" key="15">
    <source>
        <dbReference type="PROSITE" id="PS51103"/>
    </source>
</evidence>
<protein>
    <submittedName>
        <fullName evidence="16">PTS system, beta-glucoside-specific, IIABC component</fullName>
        <ecNumber evidence="16">2.7.1.69</ecNumber>
    </submittedName>
</protein>
<dbReference type="FunFam" id="3.30.1360.60:FF:000001">
    <property type="entry name" value="PTS system glucose-specific IIBC component PtsG"/>
    <property type="match status" value="1"/>
</dbReference>
<reference evidence="16 17" key="2">
    <citation type="submission" date="2007-04" db="EMBL/GenBank/DDBJ databases">
        <title>Draft genome sequence of Ruminococcus torques (ATCC 27756).</title>
        <authorList>
            <person name="Sudarsanam P."/>
            <person name="Ley R."/>
            <person name="Guruge J."/>
            <person name="Turnbaugh P.J."/>
            <person name="Mahowald M."/>
            <person name="Liep D."/>
            <person name="Gordon J."/>
        </authorList>
    </citation>
    <scope>NUCLEOTIDE SEQUENCE [LARGE SCALE GENOMIC DNA]</scope>
    <source>
        <strain evidence="16 17">ATCC 27756</strain>
    </source>
</reference>
<dbReference type="SUPFAM" id="SSF51261">
    <property type="entry name" value="Duplicated hybrid motif"/>
    <property type="match status" value="1"/>
</dbReference>
<dbReference type="GO" id="GO:0015771">
    <property type="term" value="P:trehalose transport"/>
    <property type="evidence" value="ECO:0007669"/>
    <property type="project" value="TreeGrafter"/>
</dbReference>
<dbReference type="InterPro" id="IPR050558">
    <property type="entry name" value="PTS_Sugar-Specific_Components"/>
</dbReference>
<dbReference type="Pfam" id="PF02378">
    <property type="entry name" value="PTS_EIIC"/>
    <property type="match status" value="1"/>
</dbReference>
<evidence type="ECO:0000256" key="3">
    <source>
        <dbReference type="ARBA" id="ARBA00022475"/>
    </source>
</evidence>
<feature type="transmembrane region" description="Helical" evidence="12">
    <location>
        <begin position="279"/>
        <end position="301"/>
    </location>
</feature>